<dbReference type="EMBL" id="CQEJ01000011">
    <property type="protein sequence ID" value="CNL16910.1"/>
    <property type="molecule type" value="Genomic_DNA"/>
</dbReference>
<proteinExistence type="predicted"/>
<accession>A0A0T9U350</accession>
<evidence type="ECO:0000313" key="2">
    <source>
        <dbReference type="Proteomes" id="UP000041595"/>
    </source>
</evidence>
<protein>
    <submittedName>
        <fullName evidence="1">Uncharacterized protein</fullName>
    </submittedName>
</protein>
<dbReference type="AlphaFoldDB" id="A0A0T9U350"/>
<gene>
    <name evidence="1" type="ORF">ERS137965_02259</name>
</gene>
<organism evidence="1 2">
    <name type="scientific">Yersinia aldovae</name>
    <dbReference type="NCBI Taxonomy" id="29483"/>
    <lineage>
        <taxon>Bacteria</taxon>
        <taxon>Pseudomonadati</taxon>
        <taxon>Pseudomonadota</taxon>
        <taxon>Gammaproteobacteria</taxon>
        <taxon>Enterobacterales</taxon>
        <taxon>Yersiniaceae</taxon>
        <taxon>Yersinia</taxon>
    </lineage>
</organism>
<sequence>MDIYLNRRERDNNYFLALAQSAANDLIKTAKIVSSRHIKDFFLKARF</sequence>
<evidence type="ECO:0000313" key="1">
    <source>
        <dbReference type="EMBL" id="CNL16910.1"/>
    </source>
</evidence>
<reference evidence="1 2" key="1">
    <citation type="submission" date="2015-03" db="EMBL/GenBank/DDBJ databases">
        <authorList>
            <person name="Murphy D."/>
        </authorList>
    </citation>
    <scope>NUCLEOTIDE SEQUENCE [LARGE SCALE GENOMIC DNA]</scope>
    <source>
        <strain evidence="1 2">IP06005</strain>
    </source>
</reference>
<name>A0A0T9U350_YERAL</name>
<dbReference type="Proteomes" id="UP000041595">
    <property type="component" value="Unassembled WGS sequence"/>
</dbReference>